<dbReference type="EnsemblMetazoa" id="XM_016805027.2">
    <property type="protein sequence ID" value="XP_016660516.1"/>
    <property type="gene ID" value="LOC100160693"/>
</dbReference>
<dbReference type="RefSeq" id="XP_016660514.1">
    <property type="nucleotide sequence ID" value="XM_016805025.1"/>
</dbReference>
<sequence>MSEFEYSSSSNEESSEDEELVFPITSKQKKYAHNAIKVSRELRTYYSNLFIDSYNLIDLFIKKKTLTYSSFLEVFNSSMFHEIYAKPNREKKHTYLAPHHYITTTQDSLAVATKFLRSKSRQARIGAVYLLYTINVTQPFKRYLIDIKMVRKDYFNTKELVHSCFNEGLRDPSFCFYRLDISRKITITATVINPCLEANYPRAEVRKFMGRVADKCFKVEYEERKDFDPSNRLHLMEYQMRNELAYINKLSNLSLGRDVASEHKPELSRAIVEISAAKNVTTDEQKNNDIECPKKTRYKNTNIRAFPGRNEDVLEDMVEFSVPPILDKHVNNCHPKKKLKLSRRKILKKHAKKEEPQDTISTLPRLSTILDSDSSCPSINSDDDDYYGNTYGDMIWRILEGQEISEVIDHSTIDQEEDIKM</sequence>
<reference evidence="2" key="1">
    <citation type="submission" date="2010-06" db="EMBL/GenBank/DDBJ databases">
        <authorList>
            <person name="Jiang H."/>
            <person name="Abraham K."/>
            <person name="Ali S."/>
            <person name="Alsbrooks S.L."/>
            <person name="Anim B.N."/>
            <person name="Anosike U.S."/>
            <person name="Attaway T."/>
            <person name="Bandaranaike D.P."/>
            <person name="Battles P.K."/>
            <person name="Bell S.N."/>
            <person name="Bell A.V."/>
            <person name="Beltran B."/>
            <person name="Bickham C."/>
            <person name="Bustamante Y."/>
            <person name="Caleb T."/>
            <person name="Canada A."/>
            <person name="Cardenas V."/>
            <person name="Carter K."/>
            <person name="Chacko J."/>
            <person name="Chandrabose M.N."/>
            <person name="Chavez D."/>
            <person name="Chavez A."/>
            <person name="Chen L."/>
            <person name="Chu H.-S."/>
            <person name="Claassen K.J."/>
            <person name="Cockrell R."/>
            <person name="Collins M."/>
            <person name="Cooper J.A."/>
            <person name="Cree A."/>
            <person name="Curry S.M."/>
            <person name="Da Y."/>
            <person name="Dao M.D."/>
            <person name="Das B."/>
            <person name="Davila M.-L."/>
            <person name="Davy-Carroll L."/>
            <person name="Denson S."/>
            <person name="Dinh H."/>
            <person name="Ebong V.E."/>
            <person name="Edwards J.R."/>
            <person name="Egan A."/>
            <person name="El-Daye J."/>
            <person name="Escobedo L."/>
            <person name="Fernandez S."/>
            <person name="Fernando P.R."/>
            <person name="Flagg N."/>
            <person name="Forbes L.D."/>
            <person name="Fowler R.G."/>
            <person name="Fu Q."/>
            <person name="Gabisi R.A."/>
            <person name="Ganer J."/>
            <person name="Garbino Pronczuk A."/>
            <person name="Garcia R.M."/>
            <person name="Garner T."/>
            <person name="Garrett T.E."/>
            <person name="Gonzalez D.A."/>
            <person name="Hamid H."/>
            <person name="Hawkins E.S."/>
            <person name="Hirani K."/>
            <person name="Hogues M.E."/>
            <person name="Hollins B."/>
            <person name="Hsiao C.-H."/>
            <person name="Jabil R."/>
            <person name="James M.L."/>
            <person name="Jhangiani S.N."/>
            <person name="Johnson B."/>
            <person name="Johnson Q."/>
            <person name="Joshi V."/>
            <person name="Kalu J.B."/>
            <person name="Kam C."/>
            <person name="Kashfia A."/>
            <person name="Keebler J."/>
            <person name="Kisamo H."/>
            <person name="Kovar C.L."/>
            <person name="Lago L.A."/>
            <person name="Lai C.-Y."/>
            <person name="Laidlaw J."/>
            <person name="Lara F."/>
            <person name="Le T.-K."/>
            <person name="Lee S.L."/>
            <person name="Legall F.H."/>
            <person name="Lemon S.J."/>
            <person name="Lewis L.R."/>
            <person name="Li B."/>
            <person name="Liu Y."/>
            <person name="Liu Y.-S."/>
            <person name="Lopez J."/>
            <person name="Lozado R.J."/>
            <person name="Lu J."/>
            <person name="Madu R.C."/>
            <person name="Maheshwari M."/>
            <person name="Maheshwari R."/>
            <person name="Malloy K."/>
            <person name="Martinez E."/>
            <person name="Mathew T."/>
            <person name="Mercado I.C."/>
            <person name="Mercado C."/>
            <person name="Meyer B."/>
            <person name="Montgomery K."/>
            <person name="Morgan M.B."/>
            <person name="Munidasa M."/>
            <person name="Nazareth L.V."/>
            <person name="Nelson J."/>
            <person name="Ng B.M."/>
            <person name="Nguyen N.B."/>
            <person name="Nguyen P.Q."/>
            <person name="Nguyen T."/>
            <person name="Obregon M."/>
            <person name="Okwuonu G.O."/>
            <person name="Onwere C.G."/>
            <person name="Orozco G."/>
            <person name="Parra A."/>
            <person name="Patel S."/>
            <person name="Patil S."/>
            <person name="Perez A."/>
            <person name="Perez Y."/>
            <person name="Pham C."/>
            <person name="Primus E.L."/>
            <person name="Pu L.-L."/>
            <person name="Puazo M."/>
            <person name="Qin X."/>
            <person name="Quiroz J.B."/>
            <person name="Reese J."/>
            <person name="Richards S."/>
            <person name="Rives C.M."/>
            <person name="Robberts R."/>
            <person name="Ruiz S.J."/>
            <person name="Ruiz M.J."/>
            <person name="Santibanez J."/>
            <person name="Schneider B.W."/>
            <person name="Sisson I."/>
            <person name="Smith M."/>
            <person name="Sodergren E."/>
            <person name="Song X.-Z."/>
            <person name="Song B.B."/>
            <person name="Summersgill H."/>
            <person name="Thelus R."/>
            <person name="Thornton R.D."/>
            <person name="Trejos Z.Y."/>
            <person name="Usmani K."/>
            <person name="Vattathil S."/>
            <person name="Villasana D."/>
            <person name="Walker D.L."/>
            <person name="Wang S."/>
            <person name="Wang K."/>
            <person name="White C.S."/>
            <person name="Williams A.C."/>
            <person name="Williamson J."/>
            <person name="Wilson K."/>
            <person name="Woghiren I.O."/>
            <person name="Woodworth J.R."/>
            <person name="Worley K.C."/>
            <person name="Wright R.A."/>
            <person name="Wu W."/>
            <person name="Young L."/>
            <person name="Zhang L."/>
            <person name="Zhang J."/>
            <person name="Zhu Y."/>
            <person name="Muzny D.M."/>
            <person name="Weinstock G."/>
            <person name="Gibbs R.A."/>
        </authorList>
    </citation>
    <scope>NUCLEOTIDE SEQUENCE [LARGE SCALE GENOMIC DNA]</scope>
    <source>
        <strain evidence="2">LSR1</strain>
    </source>
</reference>
<dbReference type="Pfam" id="PF09808">
    <property type="entry name" value="SNAPC1"/>
    <property type="match status" value="1"/>
</dbReference>
<reference evidence="1" key="2">
    <citation type="submission" date="2022-06" db="UniProtKB">
        <authorList>
            <consortium name="EnsemblMetazoa"/>
        </authorList>
    </citation>
    <scope>IDENTIFICATION</scope>
</reference>
<keyword evidence="2" id="KW-1185">Reference proteome</keyword>
<protein>
    <submittedName>
        <fullName evidence="1">Uncharacterized protein</fullName>
    </submittedName>
</protein>
<dbReference type="RefSeq" id="XP_016660516.1">
    <property type="nucleotide sequence ID" value="XM_016805027.1"/>
</dbReference>
<dbReference type="EnsemblMetazoa" id="XM_016805026.2">
    <property type="protein sequence ID" value="XP_016660515.1"/>
    <property type="gene ID" value="LOC100160693"/>
</dbReference>
<proteinExistence type="predicted"/>
<dbReference type="Proteomes" id="UP000007819">
    <property type="component" value="Chromosome A1"/>
</dbReference>
<dbReference type="RefSeq" id="XP_016660515.1">
    <property type="nucleotide sequence ID" value="XM_016805026.1"/>
</dbReference>
<evidence type="ECO:0000313" key="2">
    <source>
        <dbReference type="Proteomes" id="UP000007819"/>
    </source>
</evidence>
<dbReference type="GeneID" id="100160693"/>
<organism evidence="1 2">
    <name type="scientific">Acyrthosiphon pisum</name>
    <name type="common">Pea aphid</name>
    <dbReference type="NCBI Taxonomy" id="7029"/>
    <lineage>
        <taxon>Eukaryota</taxon>
        <taxon>Metazoa</taxon>
        <taxon>Ecdysozoa</taxon>
        <taxon>Arthropoda</taxon>
        <taxon>Hexapoda</taxon>
        <taxon>Insecta</taxon>
        <taxon>Pterygota</taxon>
        <taxon>Neoptera</taxon>
        <taxon>Paraneoptera</taxon>
        <taxon>Hemiptera</taxon>
        <taxon>Sternorrhyncha</taxon>
        <taxon>Aphidomorpha</taxon>
        <taxon>Aphidoidea</taxon>
        <taxon>Aphididae</taxon>
        <taxon>Macrosiphini</taxon>
        <taxon>Acyrthosiphon</taxon>
    </lineage>
</organism>
<dbReference type="KEGG" id="api:100160693"/>
<dbReference type="EnsemblMetazoa" id="XM_016805025.1">
    <property type="protein sequence ID" value="XP_016660514.1"/>
    <property type="gene ID" value="LOC100160693"/>
</dbReference>
<dbReference type="OrthoDB" id="20127at2759"/>
<accession>A0A8R2D449</accession>
<name>A0A8R2D449_ACYPI</name>
<evidence type="ECO:0000313" key="1">
    <source>
        <dbReference type="EnsemblMetazoa" id="XP_016660514.1"/>
    </source>
</evidence>
<dbReference type="AlphaFoldDB" id="A0A8R2D449"/>
<dbReference type="InterPro" id="IPR019188">
    <property type="entry name" value="SNAPC1"/>
</dbReference>